<dbReference type="PANTHER" id="PTHR16026">
    <property type="entry name" value="CARTILAGE ACIDIC PROTEIN 1"/>
    <property type="match status" value="1"/>
</dbReference>
<dbReference type="AlphaFoldDB" id="A0A934ULR4"/>
<dbReference type="PROSITE" id="PS51257">
    <property type="entry name" value="PROKAR_LIPOPROTEIN"/>
    <property type="match status" value="1"/>
</dbReference>
<dbReference type="Pfam" id="PF13517">
    <property type="entry name" value="FG-GAP_3"/>
    <property type="match status" value="5"/>
</dbReference>
<gene>
    <name evidence="3" type="ORF">I5M19_04940</name>
</gene>
<dbReference type="InterPro" id="IPR028994">
    <property type="entry name" value="Integrin_alpha_N"/>
</dbReference>
<evidence type="ECO:0000313" key="3">
    <source>
        <dbReference type="EMBL" id="MBK0378639.1"/>
    </source>
</evidence>
<name>A0A934ULR4_9SPHI</name>
<dbReference type="EMBL" id="JAEHFW010000001">
    <property type="protein sequence ID" value="MBK0378639.1"/>
    <property type="molecule type" value="Genomic_DNA"/>
</dbReference>
<dbReference type="Gene3D" id="2.130.10.130">
    <property type="entry name" value="Integrin alpha, N-terminal"/>
    <property type="match status" value="3"/>
</dbReference>
<dbReference type="InterPro" id="IPR013517">
    <property type="entry name" value="FG-GAP"/>
</dbReference>
<feature type="domain" description="ASPIC/UnbV" evidence="2">
    <location>
        <begin position="532"/>
        <end position="600"/>
    </location>
</feature>
<protein>
    <submittedName>
        <fullName evidence="3">VCBS repeat-containing protein</fullName>
    </submittedName>
</protein>
<dbReference type="Pfam" id="PF07593">
    <property type="entry name" value="UnbV_ASPIC"/>
    <property type="match status" value="1"/>
</dbReference>
<sequence>MKSPRYLLLIFLPLFLFSCKRDTLFEKISSSHSGIKFNNEIVENDSINPLDVLNIYNGGGVGIGDFNNDGLQDIYFTGNTVKNRLYINKGDMKFEDVTDKAGVGGLGGWGRGVAVVDINNDGLPDIYVCNTLLKDSVKRLNLLYINTGVDKDGVPHFKEEGKAYGLNINVYSTMASFFDYDNDGDLDMYLTVNQVESNDNTSSFRPIIKDGSAKSTGRLYRNDYDPVLKHGVYKDVSKQAGILIEGYGHATSIADINRDGWKDIYVTNDFLPDNILYINNHDGTFTDRTKEYFKHTATSAMGQDIQDINNDGLADVFELDMDPEDNYRKKMFMPATSVQLYQNFDYYGHQYQYNHNALQLNRGTRLGQNDSIGAPVFSEVSFFSGVAETDWSWTPLITDFDNDGFRDIIITNGYPRDVTDHDFINFRNESFAVATKKQVLDQIPVVKISNYAYRNNGKLQFEDVTKNWGLSVPSFSNGAAYADFDNDGAMDVVINNIDDEAMVYRNTSRDKDKNNNHYLHIKFRGAAQNINGIGAFADIYYNHGKHQMYENTPYRGYISTIQNMAHFGLGSVNKVDSVVIEWQNGKKQTIKNIKADTVLTVNIADAKVNYSLNRSAINTRSLFTEVTRSAGIDYIHQSEDFIDFNVQKLLPHKLSEYTPAIAVGDVDGNGFDDMVVGGTAKYPAQLFLQQANGKFIQKPLTAETGDQPVKFKDEGLLLFDADGDGDLDLYVASGGYEQEPGSKAYQDRFYVNDGKGDFKLQPDALPANFTSKLCVKAVDYNKDGALDLFVSGRVEPWSYPKPVSSFILRNDSKNGKIKFTDVTPQAAKGLENIGLVCDATFSDYNNDGWPDLILTGEWMPVTVLKNEHGTFKNVTSNTGIQNNLGMWNTIAGGDFDHDGDIDYIVGNTGLNTFYKASDKYPVYITAKDFDNNGSYDAFPSLFLKDREGQMQEFPAYTRDDIVKQMISMRVHFQNYKSFAVATMDSVITPEMRKGAIRLKANYMASVYMRNDGNGKFTMMPLPAEAQVSQLSGIVVDDFDGDGNLDVILNGNDFGTEVSTGRYDAFNGLMLKGDGKGNFKPLSIMQSGIYIPGDGKGLVKLRGANGGYMLAATQYKGPVKLFKLKRSVNTVSIKPDDMFATIKYKNGKTEKREFYNGASFLSQSGRFFNIDTSMAAVTVTNSTGQSRNIPLN</sequence>
<dbReference type="SUPFAM" id="SSF69318">
    <property type="entry name" value="Integrin alpha N-terminal domain"/>
    <property type="match status" value="3"/>
</dbReference>
<comment type="caution">
    <text evidence="3">The sequence shown here is derived from an EMBL/GenBank/DDBJ whole genome shotgun (WGS) entry which is preliminary data.</text>
</comment>
<accession>A0A934ULR4</accession>
<keyword evidence="4" id="KW-1185">Reference proteome</keyword>
<proteinExistence type="predicted"/>
<dbReference type="PANTHER" id="PTHR16026:SF0">
    <property type="entry name" value="CARTILAGE ACIDIC PROTEIN 1"/>
    <property type="match status" value="1"/>
</dbReference>
<evidence type="ECO:0000259" key="2">
    <source>
        <dbReference type="Pfam" id="PF07593"/>
    </source>
</evidence>
<dbReference type="InterPro" id="IPR011519">
    <property type="entry name" value="UnbV_ASPIC"/>
</dbReference>
<dbReference type="Proteomes" id="UP000613193">
    <property type="component" value="Unassembled WGS sequence"/>
</dbReference>
<reference evidence="3" key="1">
    <citation type="submission" date="2020-12" db="EMBL/GenBank/DDBJ databases">
        <title>Bacterial novel species Mucilaginibacter sp. SD-g isolated from soil.</title>
        <authorList>
            <person name="Jung H.-Y."/>
        </authorList>
    </citation>
    <scope>NUCLEOTIDE SEQUENCE</scope>
    <source>
        <strain evidence="3">SD-g</strain>
    </source>
</reference>
<dbReference type="InterPro" id="IPR027039">
    <property type="entry name" value="Crtac1"/>
</dbReference>
<dbReference type="RefSeq" id="WP_200064747.1">
    <property type="nucleotide sequence ID" value="NZ_JAEHFW010000001.1"/>
</dbReference>
<evidence type="ECO:0000313" key="4">
    <source>
        <dbReference type="Proteomes" id="UP000613193"/>
    </source>
</evidence>
<evidence type="ECO:0000256" key="1">
    <source>
        <dbReference type="ARBA" id="ARBA00022729"/>
    </source>
</evidence>
<keyword evidence="1" id="KW-0732">Signal</keyword>
<organism evidence="3 4">
    <name type="scientific">Mucilaginibacter segetis</name>
    <dbReference type="NCBI Taxonomy" id="2793071"/>
    <lineage>
        <taxon>Bacteria</taxon>
        <taxon>Pseudomonadati</taxon>
        <taxon>Bacteroidota</taxon>
        <taxon>Sphingobacteriia</taxon>
        <taxon>Sphingobacteriales</taxon>
        <taxon>Sphingobacteriaceae</taxon>
        <taxon>Mucilaginibacter</taxon>
    </lineage>
</organism>